<organism evidence="9">
    <name type="scientific">uncultured Anaerotruncus sp</name>
    <dbReference type="NCBI Taxonomy" id="905011"/>
    <lineage>
        <taxon>Bacteria</taxon>
        <taxon>Bacillati</taxon>
        <taxon>Bacillota</taxon>
        <taxon>Clostridia</taxon>
        <taxon>Eubacteriales</taxon>
        <taxon>Oscillospiraceae</taxon>
        <taxon>Anaerotruncus</taxon>
        <taxon>environmental samples</taxon>
    </lineage>
</organism>
<evidence type="ECO:0000256" key="6">
    <source>
        <dbReference type="ARBA" id="ARBA00023065"/>
    </source>
</evidence>
<evidence type="ECO:0000256" key="1">
    <source>
        <dbReference type="ARBA" id="ARBA00017378"/>
    </source>
</evidence>
<accession>A0A1C6KA96</accession>
<evidence type="ECO:0000313" key="9">
    <source>
        <dbReference type="EMBL" id="SCJ91200.1"/>
    </source>
</evidence>
<dbReference type="SUPFAM" id="SSF51735">
    <property type="entry name" value="NAD(P)-binding Rossmann-fold domains"/>
    <property type="match status" value="1"/>
</dbReference>
<proteinExistence type="predicted"/>
<reference evidence="9" key="1">
    <citation type="submission" date="2015-09" db="EMBL/GenBank/DDBJ databases">
        <authorList>
            <consortium name="Pathogen Informatics"/>
        </authorList>
    </citation>
    <scope>NUCLEOTIDE SEQUENCE</scope>
    <source>
        <strain evidence="9">2789STDY5834896</strain>
    </source>
</reference>
<keyword evidence="2" id="KW-0813">Transport</keyword>
<feature type="domain" description="RCK C-terminal" evidence="8">
    <location>
        <begin position="137"/>
        <end position="218"/>
    </location>
</feature>
<dbReference type="EMBL" id="FMHG01000005">
    <property type="protein sequence ID" value="SCJ91200.1"/>
    <property type="molecule type" value="Genomic_DNA"/>
</dbReference>
<dbReference type="InterPro" id="IPR006036">
    <property type="entry name" value="K_uptake_TrkA"/>
</dbReference>
<dbReference type="InterPro" id="IPR003148">
    <property type="entry name" value="RCK_N"/>
</dbReference>
<gene>
    <name evidence="9" type="primary">trkA_3</name>
    <name evidence="9" type="ORF">SAMEA3545359_02813</name>
</gene>
<dbReference type="Gene3D" id="3.30.70.1450">
    <property type="entry name" value="Regulator of K+ conductance, C-terminal domain"/>
    <property type="match status" value="1"/>
</dbReference>
<dbReference type="Gene3D" id="3.40.50.720">
    <property type="entry name" value="NAD(P)-binding Rossmann-like Domain"/>
    <property type="match status" value="1"/>
</dbReference>
<evidence type="ECO:0000256" key="3">
    <source>
        <dbReference type="ARBA" id="ARBA00022538"/>
    </source>
</evidence>
<keyword evidence="4" id="KW-0630">Potassium</keyword>
<keyword evidence="6" id="KW-0406">Ion transport</keyword>
<dbReference type="InterPro" id="IPR036291">
    <property type="entry name" value="NAD(P)-bd_dom_sf"/>
</dbReference>
<protein>
    <recommendedName>
        <fullName evidence="1">Trk system potassium uptake protein TrkA</fullName>
    </recommendedName>
</protein>
<dbReference type="PANTHER" id="PTHR43833">
    <property type="entry name" value="POTASSIUM CHANNEL PROTEIN 2-RELATED-RELATED"/>
    <property type="match status" value="1"/>
</dbReference>
<dbReference type="GO" id="GO:0015079">
    <property type="term" value="F:potassium ion transmembrane transporter activity"/>
    <property type="evidence" value="ECO:0007669"/>
    <property type="project" value="InterPro"/>
</dbReference>
<dbReference type="Pfam" id="PF02254">
    <property type="entry name" value="TrkA_N"/>
    <property type="match status" value="1"/>
</dbReference>
<evidence type="ECO:0000256" key="2">
    <source>
        <dbReference type="ARBA" id="ARBA00022448"/>
    </source>
</evidence>
<dbReference type="Pfam" id="PF02080">
    <property type="entry name" value="TrkA_C"/>
    <property type="match status" value="1"/>
</dbReference>
<sequence length="218" mass="23808">MNVVIVGGGKIGYYLAQTLQAHGHRPRIIEIDKKACARIANQLEIPVFCGDGTTIEMQESAGVGEVESLISVTGRDEDNLICCQLAKMRFGVKKTVARVNNPKNTQVMRKLGVDIPICSTNNIVRVIEHEADNAEIKLLMSLNAGEASLNEITIPQNFVHSGKTLKDLALNRDIVIVTVTRGGEILIPRGETTIESGDTIMVIAKNHTLHDINEIFRG</sequence>
<dbReference type="AlphaFoldDB" id="A0A1C6KA96"/>
<dbReference type="PROSITE" id="PS51201">
    <property type="entry name" value="RCK_N"/>
    <property type="match status" value="1"/>
</dbReference>
<dbReference type="GO" id="GO:0005886">
    <property type="term" value="C:plasma membrane"/>
    <property type="evidence" value="ECO:0007669"/>
    <property type="project" value="InterPro"/>
</dbReference>
<dbReference type="InterPro" id="IPR050721">
    <property type="entry name" value="Trk_Ktr_HKT_K-transport"/>
</dbReference>
<evidence type="ECO:0000259" key="8">
    <source>
        <dbReference type="PROSITE" id="PS51202"/>
    </source>
</evidence>
<dbReference type="SUPFAM" id="SSF116726">
    <property type="entry name" value="TrkA C-terminal domain-like"/>
    <property type="match status" value="1"/>
</dbReference>
<dbReference type="InterPro" id="IPR036721">
    <property type="entry name" value="RCK_C_sf"/>
</dbReference>
<dbReference type="PANTHER" id="PTHR43833:SF5">
    <property type="entry name" value="TRK SYSTEM POTASSIUM UPTAKE PROTEIN TRKA"/>
    <property type="match status" value="1"/>
</dbReference>
<keyword evidence="5" id="KW-0520">NAD</keyword>
<keyword evidence="3" id="KW-0633">Potassium transport</keyword>
<evidence type="ECO:0000259" key="7">
    <source>
        <dbReference type="PROSITE" id="PS51201"/>
    </source>
</evidence>
<evidence type="ECO:0000256" key="5">
    <source>
        <dbReference type="ARBA" id="ARBA00023027"/>
    </source>
</evidence>
<dbReference type="PROSITE" id="PS51202">
    <property type="entry name" value="RCK_C"/>
    <property type="match status" value="1"/>
</dbReference>
<dbReference type="PRINTS" id="PR00335">
    <property type="entry name" value="KUPTAKETRKA"/>
</dbReference>
<dbReference type="InterPro" id="IPR006037">
    <property type="entry name" value="RCK_C"/>
</dbReference>
<name>A0A1C6KA96_9FIRM</name>
<feature type="domain" description="RCK N-terminal" evidence="7">
    <location>
        <begin position="1"/>
        <end position="117"/>
    </location>
</feature>
<evidence type="ECO:0000256" key="4">
    <source>
        <dbReference type="ARBA" id="ARBA00022958"/>
    </source>
</evidence>